<sequence length="50" mass="6000">MKHEQPDHFVENDIRQTLKTAREDQIKRLLQDIGFIPNAKDDETMRKPHD</sequence>
<protein>
    <submittedName>
        <fullName evidence="1">Uncharacterized protein</fullName>
    </submittedName>
</protein>
<evidence type="ECO:0000313" key="2">
    <source>
        <dbReference type="Proteomes" id="UP001318682"/>
    </source>
</evidence>
<accession>A0ABZ2BY30</accession>
<dbReference type="Proteomes" id="UP001318682">
    <property type="component" value="Chromosome"/>
</dbReference>
<gene>
    <name evidence="1" type="ORF">ROLI_040930</name>
</gene>
<dbReference type="EMBL" id="CP143423">
    <property type="protein sequence ID" value="WVX50992.1"/>
    <property type="molecule type" value="Genomic_DNA"/>
</dbReference>
<organism evidence="1 2">
    <name type="scientific">Roseobacter fucihabitans</name>
    <dbReference type="NCBI Taxonomy" id="1537242"/>
    <lineage>
        <taxon>Bacteria</taxon>
        <taxon>Pseudomonadati</taxon>
        <taxon>Pseudomonadota</taxon>
        <taxon>Alphaproteobacteria</taxon>
        <taxon>Rhodobacterales</taxon>
        <taxon>Roseobacteraceae</taxon>
        <taxon>Roseobacter</taxon>
    </lineage>
</organism>
<evidence type="ECO:0000313" key="1">
    <source>
        <dbReference type="EMBL" id="WVX50992.1"/>
    </source>
</evidence>
<reference evidence="2" key="2">
    <citation type="submission" date="2024-01" db="EMBL/GenBank/DDBJ databases">
        <title>Roseobacter fucihabitans sp. nov., isolated from the brown alga Fucus spiralis.</title>
        <authorList>
            <person name="Hahnke S."/>
            <person name="Berger M."/>
            <person name="Schlingloff A."/>
            <person name="Athale I."/>
            <person name="Neumann-Schaal M."/>
            <person name="Adenaya A."/>
            <person name="Poehlein A."/>
            <person name="Daniel R."/>
            <person name="Pertersen J."/>
            <person name="Brinkhoff T."/>
        </authorList>
    </citation>
    <scope>NUCLEOTIDE SEQUENCE [LARGE SCALE GENOMIC DNA]</scope>
    <source>
        <strain evidence="2">B14</strain>
    </source>
</reference>
<keyword evidence="2" id="KW-1185">Reference proteome</keyword>
<name>A0ABZ2BY30_9RHOB</name>
<reference evidence="1 2" key="1">
    <citation type="submission" date="2015-07" db="EMBL/GenBank/DDBJ databases">
        <authorList>
            <person name="Voget S."/>
            <person name="Dogs M."/>
            <person name="Brinkhoff T.H."/>
            <person name="Daniel R."/>
        </authorList>
    </citation>
    <scope>NUCLEOTIDE SEQUENCE [LARGE SCALE GENOMIC DNA]</scope>
    <source>
        <strain evidence="1 2">B14</strain>
    </source>
</reference>
<proteinExistence type="predicted"/>